<dbReference type="EMBL" id="LJQT01000456">
    <property type="protein sequence ID" value="KPX80396.1"/>
    <property type="molecule type" value="Genomic_DNA"/>
</dbReference>
<reference evidence="1 2" key="1">
    <citation type="submission" date="2015-09" db="EMBL/GenBank/DDBJ databases">
        <title>Genome announcement of multiple Pseudomonas syringae strains.</title>
        <authorList>
            <person name="Thakur S."/>
            <person name="Wang P.W."/>
            <person name="Gong Y."/>
            <person name="Weir B.S."/>
            <person name="Guttman D.S."/>
        </authorList>
    </citation>
    <scope>NUCLEOTIDE SEQUENCE [LARGE SCALE GENOMIC DNA]</scope>
    <source>
        <strain evidence="1 2">ICMP6289</strain>
    </source>
</reference>
<comment type="caution">
    <text evidence="1">The sequence shown here is derived from an EMBL/GenBank/DDBJ whole genome shotgun (WGS) entry which is preliminary data.</text>
</comment>
<dbReference type="Proteomes" id="UP000050455">
    <property type="component" value="Unassembled WGS sequence"/>
</dbReference>
<name>A0A0P9TYE2_9PSED</name>
<dbReference type="PATRIC" id="fig|86176.4.peg.939"/>
<evidence type="ECO:0008006" key="3">
    <source>
        <dbReference type="Google" id="ProtNLM"/>
    </source>
</evidence>
<evidence type="ECO:0000313" key="2">
    <source>
        <dbReference type="Proteomes" id="UP000050455"/>
    </source>
</evidence>
<gene>
    <name evidence="1" type="ORF">ALO64_00858</name>
</gene>
<organism evidence="1 2">
    <name type="scientific">Pseudomonas meliae</name>
    <dbReference type="NCBI Taxonomy" id="86176"/>
    <lineage>
        <taxon>Bacteria</taxon>
        <taxon>Pseudomonadati</taxon>
        <taxon>Pseudomonadota</taxon>
        <taxon>Gammaproteobacteria</taxon>
        <taxon>Pseudomonadales</taxon>
        <taxon>Pseudomonadaceae</taxon>
        <taxon>Pseudomonas</taxon>
    </lineage>
</organism>
<sequence>MSRSKATSITLPGELMADVDQWFVEPIATERFFGRASRSMVIRALLEIAVENGARFDSTKPHNYEGLKLELARILKDHTES</sequence>
<protein>
    <recommendedName>
        <fullName evidence="3">Stability/partitioning determinant</fullName>
    </recommendedName>
</protein>
<proteinExistence type="predicted"/>
<evidence type="ECO:0000313" key="1">
    <source>
        <dbReference type="EMBL" id="KPX80396.1"/>
    </source>
</evidence>
<accession>A0A0P9TYE2</accession>
<keyword evidence="2" id="KW-1185">Reference proteome</keyword>
<dbReference type="AlphaFoldDB" id="A0A0P9TYE2"/>